<dbReference type="GeneID" id="66125531"/>
<keyword evidence="9" id="KW-0539">Nucleus</keyword>
<reference evidence="11" key="1">
    <citation type="journal article" date="2021" name="G3 (Bethesda)">
        <title>Genomic diversity, chromosomal rearrangements, and interspecies hybridization in the ogataea polymorpha species complex.</title>
        <authorList>
            <person name="Hanson S.J."/>
            <person name="Cinneide E.O."/>
            <person name="Salzberg L.I."/>
            <person name="Wolfe K.H."/>
            <person name="McGowan J."/>
            <person name="Fitzpatrick D.A."/>
            <person name="Matlin K."/>
        </authorList>
    </citation>
    <scope>NUCLEOTIDE SEQUENCE</scope>
    <source>
        <strain evidence="11">61-244</strain>
    </source>
</reference>
<dbReference type="SUPFAM" id="SSF56281">
    <property type="entry name" value="Metallo-hydrolase/oxidoreductase"/>
    <property type="match status" value="1"/>
</dbReference>
<name>A0AAN6I6G3_PICAN</name>
<dbReference type="GO" id="GO:0008800">
    <property type="term" value="F:beta-lactamase activity"/>
    <property type="evidence" value="ECO:0007669"/>
    <property type="project" value="InterPro"/>
</dbReference>
<proteinExistence type="inferred from homology"/>
<accession>A0AAN6I6G3</accession>
<evidence type="ECO:0000313" key="12">
    <source>
        <dbReference type="Proteomes" id="UP001196530"/>
    </source>
</evidence>
<comment type="caution">
    <text evidence="11">The sequence shown here is derived from an EMBL/GenBank/DDBJ whole genome shotgun (WGS) entry which is preliminary data.</text>
</comment>
<dbReference type="GO" id="GO:0017001">
    <property type="term" value="P:antibiotic catabolic process"/>
    <property type="evidence" value="ECO:0007669"/>
    <property type="project" value="InterPro"/>
</dbReference>
<comment type="similarity">
    <text evidence="3">Belongs to the DNA repair metallo-beta-lactamase (DRMBL) family.</text>
</comment>
<dbReference type="RefSeq" id="XP_043060757.1">
    <property type="nucleotide sequence ID" value="XM_043201850.1"/>
</dbReference>
<dbReference type="GO" id="GO:0006303">
    <property type="term" value="P:double-strand break repair via nonhomologous end joining"/>
    <property type="evidence" value="ECO:0007669"/>
    <property type="project" value="TreeGrafter"/>
</dbReference>
<dbReference type="InterPro" id="IPR036866">
    <property type="entry name" value="RibonucZ/Hydroxyglut_hydro"/>
</dbReference>
<dbReference type="InterPro" id="IPR011084">
    <property type="entry name" value="DRMBL"/>
</dbReference>
<evidence type="ECO:0000256" key="2">
    <source>
        <dbReference type="ARBA" id="ARBA00004123"/>
    </source>
</evidence>
<evidence type="ECO:0000259" key="10">
    <source>
        <dbReference type="Pfam" id="PF07522"/>
    </source>
</evidence>
<keyword evidence="5" id="KW-0227">DNA damage</keyword>
<dbReference type="PANTHER" id="PTHR23240">
    <property type="entry name" value="DNA CROSS-LINK REPAIR PROTEIN PSO2/SNM1-RELATED"/>
    <property type="match status" value="1"/>
</dbReference>
<comment type="cofactor">
    <cofactor evidence="1">
        <name>Zn(2+)</name>
        <dbReference type="ChEBI" id="CHEBI:29105"/>
    </cofactor>
</comment>
<dbReference type="InterPro" id="IPR001018">
    <property type="entry name" value="Beta-lactamase_class-B_CS"/>
</dbReference>
<dbReference type="GO" id="GO:0003684">
    <property type="term" value="F:damaged DNA binding"/>
    <property type="evidence" value="ECO:0007669"/>
    <property type="project" value="TreeGrafter"/>
</dbReference>
<evidence type="ECO:0000256" key="6">
    <source>
        <dbReference type="ARBA" id="ARBA00022801"/>
    </source>
</evidence>
<evidence type="ECO:0000256" key="5">
    <source>
        <dbReference type="ARBA" id="ARBA00022763"/>
    </source>
</evidence>
<keyword evidence="7" id="KW-0862">Zinc</keyword>
<feature type="domain" description="DNA repair metallo-beta-lactamase" evidence="10">
    <location>
        <begin position="366"/>
        <end position="484"/>
    </location>
</feature>
<dbReference type="PANTHER" id="PTHR23240:SF6">
    <property type="entry name" value="DNA CROSS-LINK REPAIR 1A PROTEIN"/>
    <property type="match status" value="1"/>
</dbReference>
<dbReference type="GO" id="GO:0036297">
    <property type="term" value="P:interstrand cross-link repair"/>
    <property type="evidence" value="ECO:0007669"/>
    <property type="project" value="TreeGrafter"/>
</dbReference>
<evidence type="ECO:0000256" key="4">
    <source>
        <dbReference type="ARBA" id="ARBA00022723"/>
    </source>
</evidence>
<dbReference type="EMBL" id="JAHLUX010000003">
    <property type="protein sequence ID" value="KAG7820043.1"/>
    <property type="molecule type" value="Genomic_DNA"/>
</dbReference>
<protein>
    <recommendedName>
        <fullName evidence="10">DNA repair metallo-beta-lactamase domain-containing protein</fullName>
    </recommendedName>
</protein>
<dbReference type="CDD" id="cd16273">
    <property type="entry name" value="SNM1A-1C-like_MBL-fold"/>
    <property type="match status" value="1"/>
</dbReference>
<gene>
    <name evidence="11" type="ORF">KL928_001480</name>
</gene>
<dbReference type="Gene3D" id="3.40.50.12650">
    <property type="match status" value="1"/>
</dbReference>
<evidence type="ECO:0000256" key="3">
    <source>
        <dbReference type="ARBA" id="ARBA00010304"/>
    </source>
</evidence>
<organism evidence="11 12">
    <name type="scientific">Pichia angusta</name>
    <name type="common">Yeast</name>
    <name type="synonym">Hansenula polymorpha</name>
    <dbReference type="NCBI Taxonomy" id="870730"/>
    <lineage>
        <taxon>Eukaryota</taxon>
        <taxon>Fungi</taxon>
        <taxon>Dikarya</taxon>
        <taxon>Ascomycota</taxon>
        <taxon>Saccharomycotina</taxon>
        <taxon>Pichiomycetes</taxon>
        <taxon>Pichiales</taxon>
        <taxon>Pichiaceae</taxon>
        <taxon>Ogataea</taxon>
    </lineage>
</organism>
<evidence type="ECO:0000313" key="11">
    <source>
        <dbReference type="EMBL" id="KAG7820043.1"/>
    </source>
</evidence>
<dbReference type="Pfam" id="PF07522">
    <property type="entry name" value="DRMBL"/>
    <property type="match status" value="1"/>
</dbReference>
<dbReference type="Proteomes" id="UP001196530">
    <property type="component" value="Unassembled WGS sequence"/>
</dbReference>
<comment type="subcellular location">
    <subcellularLocation>
        <location evidence="2">Nucleus</location>
    </subcellularLocation>
</comment>
<dbReference type="Gene3D" id="3.60.15.10">
    <property type="entry name" value="Ribonuclease Z/Hydroxyacylglutathione hydrolase-like"/>
    <property type="match status" value="1"/>
</dbReference>
<keyword evidence="8" id="KW-0234">DNA repair</keyword>
<dbReference type="GO" id="GO:0035312">
    <property type="term" value="F:5'-3' DNA exonuclease activity"/>
    <property type="evidence" value="ECO:0007669"/>
    <property type="project" value="TreeGrafter"/>
</dbReference>
<dbReference type="PROSITE" id="PS00743">
    <property type="entry name" value="BETA_LACTAMASE_B_1"/>
    <property type="match status" value="1"/>
</dbReference>
<evidence type="ECO:0000256" key="1">
    <source>
        <dbReference type="ARBA" id="ARBA00001947"/>
    </source>
</evidence>
<dbReference type="AlphaFoldDB" id="A0AAN6I6G3"/>
<keyword evidence="6" id="KW-0378">Hydrolase</keyword>
<dbReference type="GO" id="GO:0005634">
    <property type="term" value="C:nucleus"/>
    <property type="evidence" value="ECO:0007669"/>
    <property type="project" value="UniProtKB-SubCell"/>
</dbReference>
<evidence type="ECO:0000256" key="7">
    <source>
        <dbReference type="ARBA" id="ARBA00022833"/>
    </source>
</evidence>
<dbReference type="GO" id="GO:0008270">
    <property type="term" value="F:zinc ion binding"/>
    <property type="evidence" value="ECO:0007669"/>
    <property type="project" value="InterPro"/>
</dbReference>
<evidence type="ECO:0000256" key="9">
    <source>
        <dbReference type="ARBA" id="ARBA00023242"/>
    </source>
</evidence>
<sequence>MAKRKVVDKQVSILKFCRTSSGPDETLKKEATVIDLVSDNEQESLFVCDSEEELPYYQEEQSTQFACPVCEVDIAHLSLDDRTVHVEACLVNPNTKKVLYRRIKTTGAVEQTKKKSDRRPRPPIPDEKILRFENHTIAVDAFCFAPHPAISVYLLTHFHSDHYGGLTKNWDHGSVIIVTPITRNLLVYKFGVNPDLLLSVDYNQTIEVPHTDLKITCLDANHCPGSGMFVIESPGLRYLHCGDCRINKPMLESLMQIGRFHKIYLDTTYLNPLYNFPKQEIVIDELCKLLKSKMETMQFSQQRVIDFFVDRKPQKFLIVIGTYLIGKERLAIKLAEMLQTKIYCNEEKKTVLSQFGWPNLDNLLDTHNPESCQIHLVALPKLNKDFLAEQLKTYSRHFKAAIGIRPTGWSVRYGKPVPSLDAMVAAESPEMVYAAISKHFDRFREDNKARVLQIPYSEHSSYRELFYFANLLEYDELVATVSPHNQDEQLAMLREFKNYDKLCIEKF</sequence>
<evidence type="ECO:0000256" key="8">
    <source>
        <dbReference type="ARBA" id="ARBA00023204"/>
    </source>
</evidence>
<keyword evidence="4" id="KW-0479">Metal-binding</keyword>